<dbReference type="GO" id="GO:0006281">
    <property type="term" value="P:DNA repair"/>
    <property type="evidence" value="ECO:0007669"/>
    <property type="project" value="TreeGrafter"/>
</dbReference>
<accession>A0AAW9QWF6</accession>
<dbReference type="InterPro" id="IPR014001">
    <property type="entry name" value="Helicase_ATP-bd"/>
</dbReference>
<evidence type="ECO:0000256" key="4">
    <source>
        <dbReference type="ARBA" id="ARBA00022801"/>
    </source>
</evidence>
<dbReference type="SUPFAM" id="SSF52540">
    <property type="entry name" value="P-loop containing nucleoside triphosphate hydrolases"/>
    <property type="match status" value="1"/>
</dbReference>
<evidence type="ECO:0000256" key="12">
    <source>
        <dbReference type="ARBA" id="ARBA00044550"/>
    </source>
</evidence>
<evidence type="ECO:0000256" key="11">
    <source>
        <dbReference type="ARBA" id="ARBA00044535"/>
    </source>
</evidence>
<evidence type="ECO:0000256" key="3">
    <source>
        <dbReference type="ARBA" id="ARBA00022741"/>
    </source>
</evidence>
<dbReference type="EC" id="5.6.2.4" evidence="10"/>
<dbReference type="Pfam" id="PF16124">
    <property type="entry name" value="RecQ_Zn_bind"/>
    <property type="match status" value="1"/>
</dbReference>
<keyword evidence="6" id="KW-0067">ATP-binding</keyword>
<protein>
    <recommendedName>
        <fullName evidence="11">ATP-dependent DNA helicase RecQ</fullName>
        <ecNumber evidence="10">5.6.2.4</ecNumber>
    </recommendedName>
    <alternativeName>
        <fullName evidence="12">DNA 3'-5' helicase RecQ</fullName>
    </alternativeName>
</protein>
<reference evidence="15 16" key="1">
    <citation type="submission" date="2024-01" db="EMBL/GenBank/DDBJ databases">
        <title>Genomic insights into the taxonomy and metabolism of the cyanobacterium Pannus brasiliensis CCIBt3594.</title>
        <authorList>
            <person name="Machado M."/>
            <person name="Botero N.B."/>
            <person name="Andreote A.P.D."/>
            <person name="Feitosa A.M.T."/>
            <person name="Popin R."/>
            <person name="Sivonen K."/>
            <person name="Fiore M.F."/>
        </authorList>
    </citation>
    <scope>NUCLEOTIDE SEQUENCE [LARGE SCALE GENOMIC DNA]</scope>
    <source>
        <strain evidence="15 16">CCIBt3594</strain>
    </source>
</reference>
<dbReference type="GO" id="GO:0046872">
    <property type="term" value="F:metal ion binding"/>
    <property type="evidence" value="ECO:0007669"/>
    <property type="project" value="UniProtKB-KW"/>
</dbReference>
<comment type="catalytic activity">
    <reaction evidence="9">
        <text>Couples ATP hydrolysis with the unwinding of duplex DNA by translocating in the 3'-5' direction.</text>
        <dbReference type="EC" id="5.6.2.4"/>
    </reaction>
</comment>
<feature type="domain" description="Helicase ATP-binding" evidence="13">
    <location>
        <begin position="28"/>
        <end position="205"/>
    </location>
</feature>
<dbReference type="Pfam" id="PF00270">
    <property type="entry name" value="DEAD"/>
    <property type="match status" value="1"/>
</dbReference>
<comment type="similarity">
    <text evidence="1">Belongs to the helicase family. RecQ subfamily.</text>
</comment>
<evidence type="ECO:0000256" key="2">
    <source>
        <dbReference type="ARBA" id="ARBA00022723"/>
    </source>
</evidence>
<dbReference type="CDD" id="cd17920">
    <property type="entry name" value="DEXHc_RecQ"/>
    <property type="match status" value="1"/>
</dbReference>
<dbReference type="Gene3D" id="3.40.50.300">
    <property type="entry name" value="P-loop containing nucleotide triphosphate hydrolases"/>
    <property type="match status" value="2"/>
</dbReference>
<sequence length="479" mass="55279">MSDTSQVLATFQRIWGYSAFRPPQEEIVRTLLNGEDAIIVMPTGGGKSISFQLPALLQTGLTLVISPLVALMENQVQELREKNLPAALLHNEVPKFQRKKTLESIERQNLRLLYLSPETLLSSAVWEKLTLSHVKINGLILDEAHCLTQWGDSFRPTYRRLGTVRPALLQCKPAGTRIAIAAFTATANPTTRETLARVLQLQNPKLFLLDPYRKNLDLNTKICISPRCRRHQLLHSLRGKPRRSGLIYTRSRRESENLATWLESMDYRVRAYHAGLSPTRRREIETRWLSGDLLFVVCTSAFGMGINKADVRWIIHYHAPSLLSEYLQEVGRGGRDGETMEALTLISEPTGWLDNSDRQLRDFFKNQREEQYRQALRISRQIPGEGDINRINEEFPDGAIALALLHGLDRLEWLDPFRYRLISSDSLPKFSINRRDEMVSYLYTRQCRWCFLLNAFGFEERGIDFHCGHCDNCRKWRRD</sequence>
<dbReference type="InterPro" id="IPR004589">
    <property type="entry name" value="DNA_helicase_ATP-dep_RecQ"/>
</dbReference>
<keyword evidence="2" id="KW-0479">Metal-binding</keyword>
<evidence type="ECO:0000256" key="1">
    <source>
        <dbReference type="ARBA" id="ARBA00005446"/>
    </source>
</evidence>
<dbReference type="GO" id="GO:0030894">
    <property type="term" value="C:replisome"/>
    <property type="evidence" value="ECO:0007669"/>
    <property type="project" value="TreeGrafter"/>
</dbReference>
<dbReference type="PANTHER" id="PTHR13710">
    <property type="entry name" value="DNA HELICASE RECQ FAMILY MEMBER"/>
    <property type="match status" value="1"/>
</dbReference>
<feature type="domain" description="Helicase C-terminal" evidence="14">
    <location>
        <begin position="229"/>
        <end position="384"/>
    </location>
</feature>
<evidence type="ECO:0000256" key="8">
    <source>
        <dbReference type="ARBA" id="ARBA00023235"/>
    </source>
</evidence>
<dbReference type="GO" id="GO:0016787">
    <property type="term" value="F:hydrolase activity"/>
    <property type="evidence" value="ECO:0007669"/>
    <property type="project" value="UniProtKB-KW"/>
</dbReference>
<evidence type="ECO:0000256" key="10">
    <source>
        <dbReference type="ARBA" id="ARBA00034808"/>
    </source>
</evidence>
<dbReference type="RefSeq" id="WP_332866908.1">
    <property type="nucleotide sequence ID" value="NZ_JBAFSM010000048.1"/>
</dbReference>
<evidence type="ECO:0000256" key="6">
    <source>
        <dbReference type="ARBA" id="ARBA00022840"/>
    </source>
</evidence>
<keyword evidence="3" id="KW-0547">Nucleotide-binding</keyword>
<dbReference type="SMART" id="SM00490">
    <property type="entry name" value="HELICc"/>
    <property type="match status" value="1"/>
</dbReference>
<dbReference type="PANTHER" id="PTHR13710:SF105">
    <property type="entry name" value="ATP-DEPENDENT DNA HELICASE Q1"/>
    <property type="match status" value="1"/>
</dbReference>
<keyword evidence="5 15" id="KW-0347">Helicase</keyword>
<evidence type="ECO:0000259" key="13">
    <source>
        <dbReference type="PROSITE" id="PS51192"/>
    </source>
</evidence>
<dbReference type="GO" id="GO:0043590">
    <property type="term" value="C:bacterial nucleoid"/>
    <property type="evidence" value="ECO:0007669"/>
    <property type="project" value="TreeGrafter"/>
</dbReference>
<evidence type="ECO:0000259" key="14">
    <source>
        <dbReference type="PROSITE" id="PS51194"/>
    </source>
</evidence>
<dbReference type="GO" id="GO:0005524">
    <property type="term" value="F:ATP binding"/>
    <property type="evidence" value="ECO:0007669"/>
    <property type="project" value="UniProtKB-KW"/>
</dbReference>
<gene>
    <name evidence="15" type="ORF">V0288_20005</name>
</gene>
<dbReference type="Proteomes" id="UP001328733">
    <property type="component" value="Unassembled WGS sequence"/>
</dbReference>
<dbReference type="InterPro" id="IPR011545">
    <property type="entry name" value="DEAD/DEAH_box_helicase_dom"/>
</dbReference>
<dbReference type="GO" id="GO:0006310">
    <property type="term" value="P:DNA recombination"/>
    <property type="evidence" value="ECO:0007669"/>
    <property type="project" value="InterPro"/>
</dbReference>
<keyword evidence="4 15" id="KW-0378">Hydrolase</keyword>
<keyword evidence="8" id="KW-0413">Isomerase</keyword>
<keyword evidence="16" id="KW-1185">Reference proteome</keyword>
<dbReference type="PROSITE" id="PS51192">
    <property type="entry name" value="HELICASE_ATP_BIND_1"/>
    <property type="match status" value="1"/>
</dbReference>
<evidence type="ECO:0000256" key="9">
    <source>
        <dbReference type="ARBA" id="ARBA00034617"/>
    </source>
</evidence>
<dbReference type="GO" id="GO:0043138">
    <property type="term" value="F:3'-5' DNA helicase activity"/>
    <property type="evidence" value="ECO:0007669"/>
    <property type="project" value="UniProtKB-EC"/>
</dbReference>
<dbReference type="InterPro" id="IPR001650">
    <property type="entry name" value="Helicase_C-like"/>
</dbReference>
<dbReference type="NCBIfam" id="TIGR00614">
    <property type="entry name" value="recQ_fam"/>
    <property type="match status" value="1"/>
</dbReference>
<dbReference type="PROSITE" id="PS51194">
    <property type="entry name" value="HELICASE_CTER"/>
    <property type="match status" value="1"/>
</dbReference>
<dbReference type="InterPro" id="IPR027417">
    <property type="entry name" value="P-loop_NTPase"/>
</dbReference>
<dbReference type="GO" id="GO:0003677">
    <property type="term" value="F:DNA binding"/>
    <property type="evidence" value="ECO:0007669"/>
    <property type="project" value="UniProtKB-KW"/>
</dbReference>
<proteinExistence type="inferred from homology"/>
<evidence type="ECO:0000313" key="16">
    <source>
        <dbReference type="Proteomes" id="UP001328733"/>
    </source>
</evidence>
<dbReference type="AlphaFoldDB" id="A0AAW9QWF6"/>
<dbReference type="GO" id="GO:0009378">
    <property type="term" value="F:four-way junction helicase activity"/>
    <property type="evidence" value="ECO:0007669"/>
    <property type="project" value="TreeGrafter"/>
</dbReference>
<evidence type="ECO:0000256" key="5">
    <source>
        <dbReference type="ARBA" id="ARBA00022806"/>
    </source>
</evidence>
<comment type="caution">
    <text evidence="15">The sequence shown here is derived from an EMBL/GenBank/DDBJ whole genome shotgun (WGS) entry which is preliminary data.</text>
</comment>
<evidence type="ECO:0000313" key="15">
    <source>
        <dbReference type="EMBL" id="MEG3439421.1"/>
    </source>
</evidence>
<evidence type="ECO:0000256" key="7">
    <source>
        <dbReference type="ARBA" id="ARBA00023125"/>
    </source>
</evidence>
<dbReference type="EMBL" id="JBAFSM010000048">
    <property type="protein sequence ID" value="MEG3439421.1"/>
    <property type="molecule type" value="Genomic_DNA"/>
</dbReference>
<dbReference type="GO" id="GO:0005737">
    <property type="term" value="C:cytoplasm"/>
    <property type="evidence" value="ECO:0007669"/>
    <property type="project" value="TreeGrafter"/>
</dbReference>
<dbReference type="Pfam" id="PF00271">
    <property type="entry name" value="Helicase_C"/>
    <property type="match status" value="1"/>
</dbReference>
<organism evidence="15 16">
    <name type="scientific">Pannus brasiliensis CCIBt3594</name>
    <dbReference type="NCBI Taxonomy" id="1427578"/>
    <lineage>
        <taxon>Bacteria</taxon>
        <taxon>Bacillati</taxon>
        <taxon>Cyanobacteriota</taxon>
        <taxon>Cyanophyceae</taxon>
        <taxon>Oscillatoriophycideae</taxon>
        <taxon>Chroococcales</taxon>
        <taxon>Microcystaceae</taxon>
        <taxon>Pannus</taxon>
    </lineage>
</organism>
<dbReference type="SMART" id="SM00487">
    <property type="entry name" value="DEXDc"/>
    <property type="match status" value="1"/>
</dbReference>
<dbReference type="InterPro" id="IPR032284">
    <property type="entry name" value="RecQ_Zn-bd"/>
</dbReference>
<keyword evidence="7" id="KW-0238">DNA-binding</keyword>
<name>A0AAW9QWF6_9CHRO</name>